<dbReference type="CDD" id="cd11528">
    <property type="entry name" value="NTP-PPase_MazG_Nterm"/>
    <property type="match status" value="1"/>
</dbReference>
<dbReference type="EMBL" id="JBHRSL010000002">
    <property type="protein sequence ID" value="MFC3051055.1"/>
    <property type="molecule type" value="Genomic_DNA"/>
</dbReference>
<sequence length="277" mass="31744">MTLNSLNKKYDIQDLLKIMAQLRSPDEGCPWDIEQTFETIAPYTIEEAYEVDDAIRKKDMPALNDELGDLLLQVVFHSQIAAEKNLFNFDNVVSAICDKMIRRHPHVFADAHYRSAEEQTSAWEAQKAVERSTKADHVPSALDGVPTNLPALLRAFKLQKRAARVGFDWPETIQVLDKIQEESIELVEEYQKGTNRAALKEEFGDLLFVMANLGRHMKLDPEECLRSANIKFERRFKEVESKLQEKGIKPENSNLAEMDALWNIVKAEEKQDVIAEN</sequence>
<reference evidence="3" key="1">
    <citation type="journal article" date="2019" name="Int. J. Syst. Evol. Microbiol.">
        <title>The Global Catalogue of Microorganisms (GCM) 10K type strain sequencing project: providing services to taxonomists for standard genome sequencing and annotation.</title>
        <authorList>
            <consortium name="The Broad Institute Genomics Platform"/>
            <consortium name="The Broad Institute Genome Sequencing Center for Infectious Disease"/>
            <person name="Wu L."/>
            <person name="Ma J."/>
        </authorList>
    </citation>
    <scope>NUCLEOTIDE SEQUENCE [LARGE SCALE GENOMIC DNA]</scope>
    <source>
        <strain evidence="3">KCTC 62164</strain>
    </source>
</reference>
<dbReference type="Gene3D" id="1.10.287.1080">
    <property type="entry name" value="MazG-like"/>
    <property type="match status" value="2"/>
</dbReference>
<dbReference type="EC" id="3.6.1.9" evidence="2"/>
<dbReference type="PANTHER" id="PTHR30522">
    <property type="entry name" value="NUCLEOSIDE TRIPHOSPHATE PYROPHOSPHOHYDROLASE"/>
    <property type="match status" value="1"/>
</dbReference>
<name>A0ABV7D2D3_9PROT</name>
<dbReference type="InterPro" id="IPR048015">
    <property type="entry name" value="NTP-PPase_MazG-like_N"/>
</dbReference>
<dbReference type="Pfam" id="PF03819">
    <property type="entry name" value="MazG"/>
    <property type="match status" value="2"/>
</dbReference>
<dbReference type="PANTHER" id="PTHR30522:SF0">
    <property type="entry name" value="NUCLEOSIDE TRIPHOSPHATE PYROPHOSPHOHYDROLASE"/>
    <property type="match status" value="1"/>
</dbReference>
<evidence type="ECO:0000259" key="1">
    <source>
        <dbReference type="Pfam" id="PF03819"/>
    </source>
</evidence>
<proteinExistence type="predicted"/>
<dbReference type="NCBIfam" id="TIGR00444">
    <property type="entry name" value="mazG"/>
    <property type="match status" value="1"/>
</dbReference>
<dbReference type="RefSeq" id="WP_194212114.1">
    <property type="nucleotide sequence ID" value="NZ_CP061205.1"/>
</dbReference>
<dbReference type="Proteomes" id="UP001595444">
    <property type="component" value="Unassembled WGS sequence"/>
</dbReference>
<dbReference type="NCBIfam" id="NF007113">
    <property type="entry name" value="PRK09562.1"/>
    <property type="match status" value="1"/>
</dbReference>
<evidence type="ECO:0000313" key="2">
    <source>
        <dbReference type="EMBL" id="MFC3051055.1"/>
    </source>
</evidence>
<evidence type="ECO:0000313" key="3">
    <source>
        <dbReference type="Proteomes" id="UP001595444"/>
    </source>
</evidence>
<comment type="caution">
    <text evidence="2">The sequence shown here is derived from an EMBL/GenBank/DDBJ whole genome shotgun (WGS) entry which is preliminary data.</text>
</comment>
<dbReference type="InterPro" id="IPR048011">
    <property type="entry name" value="NTP-PPase_MazG-like_C"/>
</dbReference>
<gene>
    <name evidence="2" type="primary">mazG</name>
    <name evidence="2" type="ORF">ACFOKA_03955</name>
</gene>
<organism evidence="2 3">
    <name type="scientific">Kordiimonas pumila</name>
    <dbReference type="NCBI Taxonomy" id="2161677"/>
    <lineage>
        <taxon>Bacteria</taxon>
        <taxon>Pseudomonadati</taxon>
        <taxon>Pseudomonadota</taxon>
        <taxon>Alphaproteobacteria</taxon>
        <taxon>Kordiimonadales</taxon>
        <taxon>Kordiimonadaceae</taxon>
        <taxon>Kordiimonas</taxon>
    </lineage>
</organism>
<dbReference type="InterPro" id="IPR004518">
    <property type="entry name" value="MazG-like_dom"/>
</dbReference>
<keyword evidence="3" id="KW-1185">Reference proteome</keyword>
<accession>A0ABV7D2D3</accession>
<protein>
    <submittedName>
        <fullName evidence="2">Nucleoside triphosphate pyrophosphohydrolase</fullName>
        <ecNumber evidence="2">3.6.1.9</ecNumber>
    </submittedName>
</protein>
<dbReference type="GO" id="GO:0047429">
    <property type="term" value="F:nucleoside triphosphate diphosphatase activity"/>
    <property type="evidence" value="ECO:0007669"/>
    <property type="project" value="UniProtKB-EC"/>
</dbReference>
<keyword evidence="2" id="KW-0378">Hydrolase</keyword>
<dbReference type="SUPFAM" id="SSF101386">
    <property type="entry name" value="all-alpha NTP pyrophosphatases"/>
    <property type="match status" value="2"/>
</dbReference>
<dbReference type="CDD" id="cd11529">
    <property type="entry name" value="NTP-PPase_MazG_Cterm"/>
    <property type="match status" value="1"/>
</dbReference>
<feature type="domain" description="NTP pyrophosphohydrolase MazG-like" evidence="1">
    <location>
        <begin position="176"/>
        <end position="239"/>
    </location>
</feature>
<dbReference type="InterPro" id="IPR011551">
    <property type="entry name" value="NTP_PyrPHydrolase_MazG"/>
</dbReference>
<feature type="domain" description="NTP pyrophosphohydrolase MazG-like" evidence="1">
    <location>
        <begin position="35"/>
        <end position="108"/>
    </location>
</feature>